<keyword evidence="5" id="KW-0378">Hydrolase</keyword>
<dbReference type="GO" id="GO:0000166">
    <property type="term" value="F:nucleotide binding"/>
    <property type="evidence" value="ECO:0007669"/>
    <property type="project" value="UniProtKB-KW"/>
</dbReference>
<dbReference type="PANTHER" id="PTHR34139">
    <property type="entry name" value="UPF0331 PROTEIN MJ0127"/>
    <property type="match status" value="1"/>
</dbReference>
<accession>A0A2S9QM39</accession>
<keyword evidence="3" id="KW-0540">Nuclease</keyword>
<keyword evidence="2" id="KW-1277">Toxin-antitoxin system</keyword>
<dbReference type="EMBL" id="MWZD01000017">
    <property type="protein sequence ID" value="PRI10645.1"/>
    <property type="molecule type" value="Genomic_DNA"/>
</dbReference>
<reference evidence="6 7" key="1">
    <citation type="journal article" date="2017" name="New Microbes New Infect">
        <title>Genome sequence of 'Leucobacter massiliensis' sp. nov. isolated from human pharynx after travel to the 2014 Hajj.</title>
        <authorList>
            <person name="Leangapichart T."/>
            <person name="Gautret P."/>
            <person name="Nguyen T.T."/>
            <person name="Armstrong N."/>
            <person name="Rolain J.M."/>
        </authorList>
    </citation>
    <scope>NUCLEOTIDE SEQUENCE [LARGE SCALE GENOMIC DNA]</scope>
    <source>
        <strain evidence="6 7">122RC15</strain>
    </source>
</reference>
<dbReference type="GO" id="GO:0110001">
    <property type="term" value="C:toxin-antitoxin complex"/>
    <property type="evidence" value="ECO:0007669"/>
    <property type="project" value="InterPro"/>
</dbReference>
<evidence type="ECO:0000313" key="6">
    <source>
        <dbReference type="EMBL" id="PRI10645.1"/>
    </source>
</evidence>
<dbReference type="PANTHER" id="PTHR34139:SF1">
    <property type="entry name" value="RNASE MJ1380-RELATED"/>
    <property type="match status" value="1"/>
</dbReference>
<evidence type="ECO:0000256" key="4">
    <source>
        <dbReference type="ARBA" id="ARBA00022741"/>
    </source>
</evidence>
<organism evidence="6 7">
    <name type="scientific">Leucobacter massiliensis</name>
    <dbReference type="NCBI Taxonomy" id="1686285"/>
    <lineage>
        <taxon>Bacteria</taxon>
        <taxon>Bacillati</taxon>
        <taxon>Actinomycetota</taxon>
        <taxon>Actinomycetes</taxon>
        <taxon>Micrococcales</taxon>
        <taxon>Microbacteriaceae</taxon>
        <taxon>Leucobacter</taxon>
    </lineage>
</organism>
<evidence type="ECO:0000256" key="3">
    <source>
        <dbReference type="ARBA" id="ARBA00022722"/>
    </source>
</evidence>
<keyword evidence="4" id="KW-0547">Nucleotide-binding</keyword>
<dbReference type="InterPro" id="IPR051813">
    <property type="entry name" value="HepT_RNase_toxin"/>
</dbReference>
<dbReference type="Pfam" id="PF01934">
    <property type="entry name" value="HepT-like"/>
    <property type="match status" value="1"/>
</dbReference>
<evidence type="ECO:0000256" key="2">
    <source>
        <dbReference type="ARBA" id="ARBA00022649"/>
    </source>
</evidence>
<sequence length="111" mass="12427">MTRGDSERIAHIIEAVNRCRQYADALTEADPVIAMMAEDAIQRNLQIIGEAVRHLSPGVTAAHPEIPWAQIRGFRNILVHQHFGVDSATVRDVVETHLPPLRLALERHIDP</sequence>
<dbReference type="Proteomes" id="UP000238650">
    <property type="component" value="Unassembled WGS sequence"/>
</dbReference>
<evidence type="ECO:0000256" key="1">
    <source>
        <dbReference type="ARBA" id="ARBA00022553"/>
    </source>
</evidence>
<dbReference type="GO" id="GO:0016787">
    <property type="term" value="F:hydrolase activity"/>
    <property type="evidence" value="ECO:0007669"/>
    <property type="project" value="UniProtKB-KW"/>
</dbReference>
<name>A0A2S9QM39_9MICO</name>
<evidence type="ECO:0000256" key="5">
    <source>
        <dbReference type="ARBA" id="ARBA00022801"/>
    </source>
</evidence>
<keyword evidence="1" id="KW-0597">Phosphoprotein</keyword>
<dbReference type="OrthoDB" id="159782at2"/>
<comment type="caution">
    <text evidence="6">The sequence shown here is derived from an EMBL/GenBank/DDBJ whole genome shotgun (WGS) entry which is preliminary data.</text>
</comment>
<gene>
    <name evidence="6" type="ORF">B4915_06985</name>
</gene>
<evidence type="ECO:0000313" key="7">
    <source>
        <dbReference type="Proteomes" id="UP000238650"/>
    </source>
</evidence>
<dbReference type="InterPro" id="IPR008201">
    <property type="entry name" value="HepT-like"/>
</dbReference>
<dbReference type="RefSeq" id="WP_105805112.1">
    <property type="nucleotide sequence ID" value="NZ_MWZD01000017.1"/>
</dbReference>
<protein>
    <submittedName>
        <fullName evidence="6">Toxin-antitoxin system antitoxin subunit</fullName>
    </submittedName>
</protein>
<dbReference type="AlphaFoldDB" id="A0A2S9QM39"/>
<keyword evidence="7" id="KW-1185">Reference proteome</keyword>
<dbReference type="GO" id="GO:0004540">
    <property type="term" value="F:RNA nuclease activity"/>
    <property type="evidence" value="ECO:0007669"/>
    <property type="project" value="InterPro"/>
</dbReference>
<proteinExistence type="predicted"/>